<keyword evidence="5 6" id="KW-0326">Glycosidase</keyword>
<dbReference type="Gene3D" id="3.10.50.10">
    <property type="match status" value="1"/>
</dbReference>
<dbReference type="GO" id="GO:0008843">
    <property type="term" value="F:endochitinase activity"/>
    <property type="evidence" value="ECO:0007669"/>
    <property type="project" value="UniProtKB-EC"/>
</dbReference>
<dbReference type="PROSITE" id="PS51910">
    <property type="entry name" value="GH18_2"/>
    <property type="match status" value="1"/>
</dbReference>
<protein>
    <recommendedName>
        <fullName evidence="2">chitinase</fullName>
        <ecNumber evidence="2">3.2.1.14</ecNumber>
    </recommendedName>
</protein>
<dbReference type="CDD" id="cd06548">
    <property type="entry name" value="GH18_chitinase"/>
    <property type="match status" value="1"/>
</dbReference>
<dbReference type="SUPFAM" id="SSF51445">
    <property type="entry name" value="(Trans)glycosidases"/>
    <property type="match status" value="1"/>
</dbReference>
<evidence type="ECO:0000313" key="9">
    <source>
        <dbReference type="EMBL" id="TQE40039.1"/>
    </source>
</evidence>
<organism evidence="9 10">
    <name type="scientific">Streptomyces ipomoeae</name>
    <dbReference type="NCBI Taxonomy" id="103232"/>
    <lineage>
        <taxon>Bacteria</taxon>
        <taxon>Bacillati</taxon>
        <taxon>Actinomycetota</taxon>
        <taxon>Actinomycetes</taxon>
        <taxon>Kitasatosporales</taxon>
        <taxon>Streptomycetaceae</taxon>
        <taxon>Streptomyces</taxon>
    </lineage>
</organism>
<dbReference type="SMART" id="SM00636">
    <property type="entry name" value="Glyco_18"/>
    <property type="match status" value="1"/>
</dbReference>
<dbReference type="InterPro" id="IPR011583">
    <property type="entry name" value="Chitinase_II/V-like_cat"/>
</dbReference>
<dbReference type="EC" id="3.2.1.14" evidence="2"/>
<dbReference type="InterPro" id="IPR029070">
    <property type="entry name" value="Chitinase_insertion_sf"/>
</dbReference>
<evidence type="ECO:0000256" key="1">
    <source>
        <dbReference type="ARBA" id="ARBA00000822"/>
    </source>
</evidence>
<proteinExistence type="predicted"/>
<gene>
    <name evidence="9" type="ORF">Sipo8835_00830</name>
</gene>
<feature type="domain" description="GH18" evidence="8">
    <location>
        <begin position="337"/>
        <end position="767"/>
    </location>
</feature>
<dbReference type="AlphaFoldDB" id="A0AAE9B346"/>
<dbReference type="InterPro" id="IPR001223">
    <property type="entry name" value="Glyco_hydro18_cat"/>
</dbReference>
<evidence type="ECO:0000256" key="6">
    <source>
        <dbReference type="RuleBase" id="RU000489"/>
    </source>
</evidence>
<evidence type="ECO:0000256" key="5">
    <source>
        <dbReference type="ARBA" id="ARBA00023295"/>
    </source>
</evidence>
<dbReference type="GO" id="GO:0005975">
    <property type="term" value="P:carbohydrate metabolic process"/>
    <property type="evidence" value="ECO:0007669"/>
    <property type="project" value="InterPro"/>
</dbReference>
<feature type="chain" id="PRO_5042126327" description="chitinase" evidence="7">
    <location>
        <begin position="44"/>
        <end position="778"/>
    </location>
</feature>
<accession>A0AAE9B346</accession>
<dbReference type="InterPro" id="IPR050314">
    <property type="entry name" value="Glycosyl_Hydrlase_18"/>
</dbReference>
<dbReference type="SUPFAM" id="SSF54556">
    <property type="entry name" value="Chitinase insertion domain"/>
    <property type="match status" value="1"/>
</dbReference>
<dbReference type="GO" id="GO:0006032">
    <property type="term" value="P:chitin catabolic process"/>
    <property type="evidence" value="ECO:0007669"/>
    <property type="project" value="UniProtKB-KW"/>
</dbReference>
<name>A0AAE9B346_9ACTN</name>
<dbReference type="PROSITE" id="PS01095">
    <property type="entry name" value="GH18_1"/>
    <property type="match status" value="1"/>
</dbReference>
<dbReference type="PANTHER" id="PTHR11177">
    <property type="entry name" value="CHITINASE"/>
    <property type="match status" value="1"/>
</dbReference>
<evidence type="ECO:0000313" key="10">
    <source>
        <dbReference type="Proteomes" id="UP000318720"/>
    </source>
</evidence>
<keyword evidence="4" id="KW-0119">Carbohydrate metabolism</keyword>
<dbReference type="Proteomes" id="UP000318720">
    <property type="component" value="Unassembled WGS sequence"/>
</dbReference>
<dbReference type="GO" id="GO:0008061">
    <property type="term" value="F:chitin binding"/>
    <property type="evidence" value="ECO:0007669"/>
    <property type="project" value="InterPro"/>
</dbReference>
<dbReference type="Gene3D" id="3.20.20.80">
    <property type="entry name" value="Glycosidases"/>
    <property type="match status" value="1"/>
</dbReference>
<evidence type="ECO:0000259" key="8">
    <source>
        <dbReference type="PROSITE" id="PS51910"/>
    </source>
</evidence>
<dbReference type="EMBL" id="SPAZ01000010">
    <property type="protein sequence ID" value="TQE40039.1"/>
    <property type="molecule type" value="Genomic_DNA"/>
</dbReference>
<dbReference type="PANTHER" id="PTHR11177:SF317">
    <property type="entry name" value="CHITINASE 12-RELATED"/>
    <property type="match status" value="1"/>
</dbReference>
<evidence type="ECO:0000256" key="2">
    <source>
        <dbReference type="ARBA" id="ARBA00012729"/>
    </source>
</evidence>
<evidence type="ECO:0000256" key="7">
    <source>
        <dbReference type="SAM" id="SignalP"/>
    </source>
</evidence>
<dbReference type="InterPro" id="IPR001579">
    <property type="entry name" value="Glyco_hydro_18_chit_AS"/>
</dbReference>
<dbReference type="InterPro" id="IPR017853">
    <property type="entry name" value="GH"/>
</dbReference>
<keyword evidence="4" id="KW-0146">Chitin degradation</keyword>
<dbReference type="Pfam" id="PF00704">
    <property type="entry name" value="Glyco_hydro_18"/>
    <property type="match status" value="1"/>
</dbReference>
<keyword evidence="3 6" id="KW-0378">Hydrolase</keyword>
<feature type="signal peptide" evidence="7">
    <location>
        <begin position="1"/>
        <end position="43"/>
    </location>
</feature>
<comment type="caution">
    <text evidence="9">The sequence shown here is derived from an EMBL/GenBank/DDBJ whole genome shotgun (WGS) entry which is preliminary data.</text>
</comment>
<keyword evidence="7" id="KW-0732">Signal</keyword>
<evidence type="ECO:0000256" key="3">
    <source>
        <dbReference type="ARBA" id="ARBA00022801"/>
    </source>
</evidence>
<comment type="catalytic activity">
    <reaction evidence="1">
        <text>Random endo-hydrolysis of N-acetyl-beta-D-glucosaminide (1-&gt;4)-beta-linkages in chitin and chitodextrins.</text>
        <dbReference type="EC" id="3.2.1.14"/>
    </reaction>
</comment>
<evidence type="ECO:0000256" key="4">
    <source>
        <dbReference type="ARBA" id="ARBA00023024"/>
    </source>
</evidence>
<keyword evidence="4" id="KW-0624">Polysaccharide degradation</keyword>
<sequence>MEVTQGDSPWRRVRRRIRRSASTLLAFAMLTGVLNLAALPASAADLPTKEQIKAAVASEPGGNVFWTGRVNSCASQDDSVEGIAERFARERGQSSLEMRLAAAGVTMPGFDARDDASVAIWEYASDEFARQTADQAWVVKGTCIRDGNVWESKELPMLMKSGKVKCIWQVDANDLAHETLLWSDWVWGSTCQDAVDRRNKATMACIQWNDPGSRWGSGEGRIIGKYYTQNWLYYGGKRFTGAVPRGFPEGTQGFVYSTEPADSSKPPADEGGWIDQHDRIVGWFTPSLGMHTPYRLQIVRGGQQSPDERVYTLDQMCSFKAPVFFSEEDVPDPGVPSQRVAYFPSWSVYGNKFYVKDLDTRGIAGKLTYLNYAFENIDPVNLTCLAANKSGSSNDSDTTGNDGASDAWADYQMGFDSENSVNGLTDYWSQPLKGNFNQLKQLKAKYPHLKVLVSLGGWTYSKYFSDVAATRDSRYKFVKSCIDMYINGNLPVLDGSPAGGRGAAAGVFDGFDIDWEFPGSANGHSGNHYSAIDGENYILLLQEFRRQLNQLDGDKRYSLTAALPAGANEIEQLEAPESGIKELGNTLDLGNIMTYDMHGAWERYGPTNFQAPLFDSSRSPAYGKGLTVNDVVVRYLMGGFGGNKLVVGVPFYARGWTSVPDNDTHGLYQPGLAPTATFPYSQQPGVAMYKELKAAGKLDNPQWDPETQSSYVYDGNGFWSIETPESLRAKRKFIKAKGLGGVMMYSLEADDADSTLLKAATGLEADGPITEQPPSDNG</sequence>
<reference evidence="9 10" key="1">
    <citation type="submission" date="2019-03" db="EMBL/GenBank/DDBJ databases">
        <title>Comparative genomic analyses of the sweetpotato soil rot pathogen, Streptomyces ipomoeae.</title>
        <authorList>
            <person name="Ruschel Soares N."/>
            <person name="Badger J.H."/>
            <person name="Huguet-Tapia J.C."/>
            <person name="Clark C.A."/>
            <person name="Pettis G.S."/>
        </authorList>
    </citation>
    <scope>NUCLEOTIDE SEQUENCE [LARGE SCALE GENOMIC DNA]</scope>
    <source>
        <strain evidence="9 10">88-35</strain>
    </source>
</reference>